<proteinExistence type="predicted"/>
<dbReference type="KEGG" id="tet:TTHERM_00578550"/>
<dbReference type="Proteomes" id="UP000009168">
    <property type="component" value="Unassembled WGS sequence"/>
</dbReference>
<dbReference type="eggNOG" id="ENOG502SZ99">
    <property type="taxonomic scope" value="Eukaryota"/>
</dbReference>
<keyword evidence="1 2" id="KW-0812">Transmembrane</keyword>
<gene>
    <name evidence="2" type="ORF">TTHERM_00578550</name>
</gene>
<dbReference type="AlphaFoldDB" id="I7MH43"/>
<sequence length="118" mass="13371">MALPAWAKYVIAFCTCQCWCPFYMFLNAYIRTCNLCFDTISKAKSTLWKILACLFFCCCCGIIECVFCIFGIVYLFQGPCDSFVNNSDFRKGYIALVSGDNFPIENSIKSSVQGIFCK</sequence>
<dbReference type="EMBL" id="GG662527">
    <property type="protein sequence ID" value="EAS02611.1"/>
    <property type="molecule type" value="Genomic_DNA"/>
</dbReference>
<dbReference type="HOGENOM" id="CLU_2054237_0_0_1"/>
<dbReference type="GeneID" id="7838918"/>
<keyword evidence="1" id="KW-1133">Transmembrane helix</keyword>
<protein>
    <submittedName>
        <fullName evidence="2">Transmembrane protein, putative</fullName>
    </submittedName>
</protein>
<accession>I7MH43</accession>
<dbReference type="OMA" id="VCTCCCW"/>
<evidence type="ECO:0000313" key="3">
    <source>
        <dbReference type="Proteomes" id="UP000009168"/>
    </source>
</evidence>
<evidence type="ECO:0000313" key="2">
    <source>
        <dbReference type="EMBL" id="EAS02611.1"/>
    </source>
</evidence>
<evidence type="ECO:0000256" key="1">
    <source>
        <dbReference type="SAM" id="Phobius"/>
    </source>
</evidence>
<organism evidence="2 3">
    <name type="scientific">Tetrahymena thermophila (strain SB210)</name>
    <dbReference type="NCBI Taxonomy" id="312017"/>
    <lineage>
        <taxon>Eukaryota</taxon>
        <taxon>Sar</taxon>
        <taxon>Alveolata</taxon>
        <taxon>Ciliophora</taxon>
        <taxon>Intramacronucleata</taxon>
        <taxon>Oligohymenophorea</taxon>
        <taxon>Hymenostomatida</taxon>
        <taxon>Tetrahymenina</taxon>
        <taxon>Tetrahymenidae</taxon>
        <taxon>Tetrahymena</taxon>
    </lineage>
</organism>
<feature type="transmembrane region" description="Helical" evidence="1">
    <location>
        <begin position="47"/>
        <end position="76"/>
    </location>
</feature>
<feature type="transmembrane region" description="Helical" evidence="1">
    <location>
        <begin position="6"/>
        <end position="26"/>
    </location>
</feature>
<reference evidence="3" key="1">
    <citation type="journal article" date="2006" name="PLoS Biol.">
        <title>Macronuclear genome sequence of the ciliate Tetrahymena thermophila, a model eukaryote.</title>
        <authorList>
            <person name="Eisen J.A."/>
            <person name="Coyne R.S."/>
            <person name="Wu M."/>
            <person name="Wu D."/>
            <person name="Thiagarajan M."/>
            <person name="Wortman J.R."/>
            <person name="Badger J.H."/>
            <person name="Ren Q."/>
            <person name="Amedeo P."/>
            <person name="Jones K.M."/>
            <person name="Tallon L.J."/>
            <person name="Delcher A.L."/>
            <person name="Salzberg S.L."/>
            <person name="Silva J.C."/>
            <person name="Haas B.J."/>
            <person name="Majoros W.H."/>
            <person name="Farzad M."/>
            <person name="Carlton J.M."/>
            <person name="Smith R.K. Jr."/>
            <person name="Garg J."/>
            <person name="Pearlman R.E."/>
            <person name="Karrer K.M."/>
            <person name="Sun L."/>
            <person name="Manning G."/>
            <person name="Elde N.C."/>
            <person name="Turkewitz A.P."/>
            <person name="Asai D.J."/>
            <person name="Wilkes D.E."/>
            <person name="Wang Y."/>
            <person name="Cai H."/>
            <person name="Collins K."/>
            <person name="Stewart B.A."/>
            <person name="Lee S.R."/>
            <person name="Wilamowska K."/>
            <person name="Weinberg Z."/>
            <person name="Ruzzo W.L."/>
            <person name="Wloga D."/>
            <person name="Gaertig J."/>
            <person name="Frankel J."/>
            <person name="Tsao C.-C."/>
            <person name="Gorovsky M.A."/>
            <person name="Keeling P.J."/>
            <person name="Waller R.F."/>
            <person name="Patron N.J."/>
            <person name="Cherry J.M."/>
            <person name="Stover N.A."/>
            <person name="Krieger C.J."/>
            <person name="del Toro C."/>
            <person name="Ryder H.F."/>
            <person name="Williamson S.C."/>
            <person name="Barbeau R.A."/>
            <person name="Hamilton E.P."/>
            <person name="Orias E."/>
        </authorList>
    </citation>
    <scope>NUCLEOTIDE SEQUENCE [LARGE SCALE GENOMIC DNA]</scope>
    <source>
        <strain evidence="3">SB210</strain>
    </source>
</reference>
<dbReference type="RefSeq" id="XP_001022856.1">
    <property type="nucleotide sequence ID" value="XM_001022856.1"/>
</dbReference>
<name>I7MH43_TETTS</name>
<dbReference type="InParanoid" id="I7MH43"/>
<keyword evidence="1" id="KW-0472">Membrane</keyword>
<keyword evidence="3" id="KW-1185">Reference proteome</keyword>